<dbReference type="Pfam" id="PF13328">
    <property type="entry name" value="HD_4"/>
    <property type="match status" value="1"/>
</dbReference>
<dbReference type="InterPro" id="IPR003607">
    <property type="entry name" value="HD/PDEase_dom"/>
</dbReference>
<accession>A0A916VGC0</accession>
<keyword evidence="3" id="KW-1185">Reference proteome</keyword>
<dbReference type="Proteomes" id="UP000654993">
    <property type="component" value="Unassembled WGS sequence"/>
</dbReference>
<name>A0A916VGC0_9BACL</name>
<dbReference type="GO" id="GO:0008893">
    <property type="term" value="F:guanosine-3',5'-bis(diphosphate) 3'-diphosphatase activity"/>
    <property type="evidence" value="ECO:0007669"/>
    <property type="project" value="TreeGrafter"/>
</dbReference>
<organism evidence="2 3">
    <name type="scientific">Insulibacter thermoxylanivorax</name>
    <dbReference type="NCBI Taxonomy" id="2749268"/>
    <lineage>
        <taxon>Bacteria</taxon>
        <taxon>Bacillati</taxon>
        <taxon>Bacillota</taxon>
        <taxon>Bacilli</taxon>
        <taxon>Bacillales</taxon>
        <taxon>Paenibacillaceae</taxon>
        <taxon>Insulibacter</taxon>
    </lineage>
</organism>
<dbReference type="EMBL" id="BMAQ01000028">
    <property type="protein sequence ID" value="GFR38798.1"/>
    <property type="molecule type" value="Genomic_DNA"/>
</dbReference>
<sequence>MEDLIEKAIIFAAKAHGGQTRKGTNIPYITHPYAVGMYLLKAKCSEEVIAAGILHDTLEDTDTTFEELAAAFGVRVANLVAAASENDKSLPWEARKQQTIDHLKQASLEEIQVITADKLHNLRSIRADLHLHGNEIWERFKRGKREQHWYYAGIVKALTARNLRFRLIRELREEVEVVFGSLEMLTEEEIDLLFSCAYLHISEEIREELAARHLISLAESVIREAEKIYRNQHELTTYELVTAKLEDLHSRGIKFETNSEGPFILASFCIALQNKMQWSDQELYKHFKRNAARL</sequence>
<evidence type="ECO:0000313" key="2">
    <source>
        <dbReference type="EMBL" id="GFR38798.1"/>
    </source>
</evidence>
<dbReference type="AlphaFoldDB" id="A0A916VGC0"/>
<reference evidence="2" key="2">
    <citation type="journal article" date="2021" name="Data Brief">
        <title>Draft genome sequence data of the facultative, thermophilic, xylanolytic bacterium Paenibacillus sp. strain DA-C8.</title>
        <authorList>
            <person name="Chhe C."/>
            <person name="Uke A."/>
            <person name="Baramee S."/>
            <person name="Ungkulpasvich U."/>
            <person name="Tachaapaikoon C."/>
            <person name="Pason P."/>
            <person name="Waeonukul R."/>
            <person name="Ratanakhanokchai K."/>
            <person name="Kosugi A."/>
        </authorList>
    </citation>
    <scope>NUCLEOTIDE SEQUENCE</scope>
    <source>
        <strain evidence="2">DA-C8</strain>
    </source>
</reference>
<dbReference type="PANTHER" id="PTHR46246">
    <property type="entry name" value="GUANOSINE-3',5'-BIS(DIPHOSPHATE) 3'-PYROPHOSPHOHYDROLASE MESH1"/>
    <property type="match status" value="1"/>
</dbReference>
<comment type="caution">
    <text evidence="2">The sequence shown here is derived from an EMBL/GenBank/DDBJ whole genome shotgun (WGS) entry which is preliminary data.</text>
</comment>
<feature type="domain" description="HD/PDEase" evidence="1">
    <location>
        <begin position="24"/>
        <end position="131"/>
    </location>
</feature>
<gene>
    <name evidence="2" type="ORF">PRECH8_20940</name>
</gene>
<dbReference type="SUPFAM" id="SSF109604">
    <property type="entry name" value="HD-domain/PDEase-like"/>
    <property type="match status" value="1"/>
</dbReference>
<dbReference type="RefSeq" id="WP_200967026.1">
    <property type="nucleotide sequence ID" value="NZ_BMAQ01000028.1"/>
</dbReference>
<dbReference type="Gene3D" id="1.10.3210.10">
    <property type="entry name" value="Hypothetical protein af1432"/>
    <property type="match status" value="1"/>
</dbReference>
<dbReference type="InterPro" id="IPR052194">
    <property type="entry name" value="MESH1"/>
</dbReference>
<dbReference type="PANTHER" id="PTHR46246:SF1">
    <property type="entry name" value="GUANOSINE-3',5'-BIS(DIPHOSPHATE) 3'-PYROPHOSPHOHYDROLASE MESH1"/>
    <property type="match status" value="1"/>
</dbReference>
<evidence type="ECO:0000259" key="1">
    <source>
        <dbReference type="SMART" id="SM00471"/>
    </source>
</evidence>
<reference evidence="2" key="1">
    <citation type="submission" date="2020-08" db="EMBL/GenBank/DDBJ databases">
        <authorList>
            <person name="Uke A."/>
            <person name="Chhe C."/>
            <person name="Baramee S."/>
            <person name="Kosugi A."/>
        </authorList>
    </citation>
    <scope>NUCLEOTIDE SEQUENCE</scope>
    <source>
        <strain evidence="2">DA-C8</strain>
    </source>
</reference>
<dbReference type="SMART" id="SM00471">
    <property type="entry name" value="HDc"/>
    <property type="match status" value="1"/>
</dbReference>
<evidence type="ECO:0000313" key="3">
    <source>
        <dbReference type="Proteomes" id="UP000654993"/>
    </source>
</evidence>
<proteinExistence type="predicted"/>
<protein>
    <recommendedName>
        <fullName evidence="1">HD/PDEase domain-containing protein</fullName>
    </recommendedName>
</protein>